<feature type="region of interest" description="Disordered" evidence="1">
    <location>
        <begin position="1"/>
        <end position="23"/>
    </location>
</feature>
<organism evidence="2 3">
    <name type="scientific">Sphenostylis stenocarpa</name>
    <dbReference type="NCBI Taxonomy" id="92480"/>
    <lineage>
        <taxon>Eukaryota</taxon>
        <taxon>Viridiplantae</taxon>
        <taxon>Streptophyta</taxon>
        <taxon>Embryophyta</taxon>
        <taxon>Tracheophyta</taxon>
        <taxon>Spermatophyta</taxon>
        <taxon>Magnoliopsida</taxon>
        <taxon>eudicotyledons</taxon>
        <taxon>Gunneridae</taxon>
        <taxon>Pentapetalae</taxon>
        <taxon>rosids</taxon>
        <taxon>fabids</taxon>
        <taxon>Fabales</taxon>
        <taxon>Fabaceae</taxon>
        <taxon>Papilionoideae</taxon>
        <taxon>50 kb inversion clade</taxon>
        <taxon>NPAAA clade</taxon>
        <taxon>indigoferoid/millettioid clade</taxon>
        <taxon>Phaseoleae</taxon>
        <taxon>Sphenostylis</taxon>
    </lineage>
</organism>
<dbReference type="Gramene" id="rna-AYBTSS11_LOCUS31450">
    <property type="protein sequence ID" value="CAJ1979236.1"/>
    <property type="gene ID" value="gene-AYBTSS11_LOCUS31450"/>
</dbReference>
<accession>A0AA86W6L5</accession>
<sequence length="62" mass="7032">MSSACRVSWTHKSESGSITASSQRWTQAAQMTRLVPYKTRDVEASVNIRPNKPKLKQLIRQS</sequence>
<gene>
    <name evidence="2" type="ORF">AYBTSS11_LOCUS31450</name>
</gene>
<evidence type="ECO:0000313" key="2">
    <source>
        <dbReference type="EMBL" id="CAJ1979236.1"/>
    </source>
</evidence>
<protein>
    <submittedName>
        <fullName evidence="2">Uncharacterized protein</fullName>
    </submittedName>
</protein>
<dbReference type="Proteomes" id="UP001189624">
    <property type="component" value="Chromosome 11"/>
</dbReference>
<evidence type="ECO:0000256" key="1">
    <source>
        <dbReference type="SAM" id="MobiDB-lite"/>
    </source>
</evidence>
<reference evidence="2" key="1">
    <citation type="submission" date="2023-10" db="EMBL/GenBank/DDBJ databases">
        <authorList>
            <person name="Domelevo Entfellner J.-B."/>
        </authorList>
    </citation>
    <scope>NUCLEOTIDE SEQUENCE</scope>
</reference>
<keyword evidence="3" id="KW-1185">Reference proteome</keyword>
<proteinExistence type="predicted"/>
<dbReference type="AlphaFoldDB" id="A0AA86W6L5"/>
<evidence type="ECO:0000313" key="3">
    <source>
        <dbReference type="Proteomes" id="UP001189624"/>
    </source>
</evidence>
<name>A0AA86W6L5_9FABA</name>
<dbReference type="EMBL" id="OY731408">
    <property type="protein sequence ID" value="CAJ1979236.1"/>
    <property type="molecule type" value="Genomic_DNA"/>
</dbReference>